<dbReference type="PANTHER" id="PTHR24567">
    <property type="entry name" value="CRP FAMILY TRANSCRIPTIONAL REGULATORY PROTEIN"/>
    <property type="match status" value="1"/>
</dbReference>
<dbReference type="InterPro" id="IPR050397">
    <property type="entry name" value="Env_Response_Regulators"/>
</dbReference>
<dbReference type="InterPro" id="IPR018490">
    <property type="entry name" value="cNMP-bd_dom_sf"/>
</dbReference>
<proteinExistence type="predicted"/>
<dbReference type="GO" id="GO:0003677">
    <property type="term" value="F:DNA binding"/>
    <property type="evidence" value="ECO:0007669"/>
    <property type="project" value="UniProtKB-KW"/>
</dbReference>
<dbReference type="PANTHER" id="PTHR24567:SF28">
    <property type="entry name" value="LISTERIOLYSIN REGULATORY PROTEIN"/>
    <property type="match status" value="1"/>
</dbReference>
<evidence type="ECO:0000256" key="3">
    <source>
        <dbReference type="ARBA" id="ARBA00023163"/>
    </source>
</evidence>
<dbReference type="RefSeq" id="WP_153353289.1">
    <property type="nucleotide sequence ID" value="NZ_JAYKOO010000006.1"/>
</dbReference>
<keyword evidence="3" id="KW-0804">Transcription</keyword>
<evidence type="ECO:0000256" key="1">
    <source>
        <dbReference type="ARBA" id="ARBA00023015"/>
    </source>
</evidence>
<protein>
    <submittedName>
        <fullName evidence="5">Helix-turn-helix domain-containing protein</fullName>
    </submittedName>
</protein>
<dbReference type="CDD" id="cd00038">
    <property type="entry name" value="CAP_ED"/>
    <property type="match status" value="1"/>
</dbReference>
<accession>A0A6A8A927</accession>
<gene>
    <name evidence="5" type="ORF">GAO09_06785</name>
</gene>
<dbReference type="Gene3D" id="2.60.120.10">
    <property type="entry name" value="Jelly Rolls"/>
    <property type="match status" value="1"/>
</dbReference>
<dbReference type="SMART" id="SM00419">
    <property type="entry name" value="HTH_CRP"/>
    <property type="match status" value="1"/>
</dbReference>
<keyword evidence="2" id="KW-0238">DNA-binding</keyword>
<dbReference type="PROSITE" id="PS51063">
    <property type="entry name" value="HTH_CRP_2"/>
    <property type="match status" value="1"/>
</dbReference>
<name>A0A6A8A927_9HYPH</name>
<evidence type="ECO:0000256" key="2">
    <source>
        <dbReference type="ARBA" id="ARBA00023125"/>
    </source>
</evidence>
<reference evidence="5 6" key="1">
    <citation type="submission" date="2019-11" db="EMBL/GenBank/DDBJ databases">
        <title>Genome analysis of Rhizobacterium cereale a novel genus and species isolated from maize roots in North Spain.</title>
        <authorList>
            <person name="Menendez E."/>
            <person name="Flores-Felix J.D."/>
            <person name="Ramirez-Bahena M.-H."/>
            <person name="Igual J.M."/>
            <person name="Garcia-Fraile P."/>
            <person name="Peix A."/>
            <person name="Velazquez E."/>
        </authorList>
    </citation>
    <scope>NUCLEOTIDE SEQUENCE [LARGE SCALE GENOMIC DNA]</scope>
    <source>
        <strain evidence="5 6">RZME27</strain>
    </source>
</reference>
<comment type="caution">
    <text evidence="5">The sequence shown here is derived from an EMBL/GenBank/DDBJ whole genome shotgun (WGS) entry which is preliminary data.</text>
</comment>
<dbReference type="InterPro" id="IPR012318">
    <property type="entry name" value="HTH_CRP"/>
</dbReference>
<dbReference type="InterPro" id="IPR036390">
    <property type="entry name" value="WH_DNA-bd_sf"/>
</dbReference>
<feature type="domain" description="HTH crp-type" evidence="4">
    <location>
        <begin position="155"/>
        <end position="229"/>
    </location>
</feature>
<evidence type="ECO:0000313" key="6">
    <source>
        <dbReference type="Proteomes" id="UP000435138"/>
    </source>
</evidence>
<keyword evidence="6" id="KW-1185">Reference proteome</keyword>
<keyword evidence="1" id="KW-0805">Transcription regulation</keyword>
<dbReference type="SUPFAM" id="SSF46785">
    <property type="entry name" value="Winged helix' DNA-binding domain"/>
    <property type="match status" value="1"/>
</dbReference>
<sequence length="240" mass="26293">MSENGLDGRRDVLCGLESGAPDGKIEIALNAEHIRNLSKVGTRRVADLGGTIVFEGELSSNFLIIIDGVAVLAKTLRDGRRQIVGLKFAPGIITPPTATRPMHISAATKLEICLIPSSVMDELVRESHELAIEVIKSIGDDLEQSREWLLAIGRKSAVERLASFLMIIARWQYGGLQDGSRLSLPVSRTDLSDFLALTIETTSRTLSRLRRMRVIEVENVQTIVVLDATRLERLSAGPDN</sequence>
<dbReference type="AlphaFoldDB" id="A0A6A8A927"/>
<organism evidence="5 6">
    <name type="scientific">Endobacterium cereale</name>
    <dbReference type="NCBI Taxonomy" id="2663029"/>
    <lineage>
        <taxon>Bacteria</taxon>
        <taxon>Pseudomonadati</taxon>
        <taxon>Pseudomonadota</taxon>
        <taxon>Alphaproteobacteria</taxon>
        <taxon>Hyphomicrobiales</taxon>
        <taxon>Rhizobiaceae</taxon>
        <taxon>Endobacterium</taxon>
    </lineage>
</organism>
<dbReference type="Proteomes" id="UP000435138">
    <property type="component" value="Unassembled WGS sequence"/>
</dbReference>
<dbReference type="CDD" id="cd00092">
    <property type="entry name" value="HTH_CRP"/>
    <property type="match status" value="1"/>
</dbReference>
<dbReference type="EMBL" id="WIXI01000037">
    <property type="protein sequence ID" value="MQY45766.1"/>
    <property type="molecule type" value="Genomic_DNA"/>
</dbReference>
<dbReference type="Pfam" id="PF13545">
    <property type="entry name" value="HTH_Crp_2"/>
    <property type="match status" value="1"/>
</dbReference>
<dbReference type="PRINTS" id="PR00034">
    <property type="entry name" value="HTHCRP"/>
</dbReference>
<dbReference type="InterPro" id="IPR014710">
    <property type="entry name" value="RmlC-like_jellyroll"/>
</dbReference>
<dbReference type="SMART" id="SM00100">
    <property type="entry name" value="cNMP"/>
    <property type="match status" value="1"/>
</dbReference>
<dbReference type="GO" id="GO:0005829">
    <property type="term" value="C:cytosol"/>
    <property type="evidence" value="ECO:0007669"/>
    <property type="project" value="TreeGrafter"/>
</dbReference>
<evidence type="ECO:0000313" key="5">
    <source>
        <dbReference type="EMBL" id="MQY45766.1"/>
    </source>
</evidence>
<evidence type="ECO:0000259" key="4">
    <source>
        <dbReference type="PROSITE" id="PS51063"/>
    </source>
</evidence>
<dbReference type="GO" id="GO:0003700">
    <property type="term" value="F:DNA-binding transcription factor activity"/>
    <property type="evidence" value="ECO:0007669"/>
    <property type="project" value="TreeGrafter"/>
</dbReference>
<dbReference type="InterPro" id="IPR000595">
    <property type="entry name" value="cNMP-bd_dom"/>
</dbReference>
<dbReference type="SUPFAM" id="SSF51206">
    <property type="entry name" value="cAMP-binding domain-like"/>
    <property type="match status" value="1"/>
</dbReference>